<dbReference type="InterPro" id="IPR049163">
    <property type="entry name" value="Pif1-like_2B_dom"/>
</dbReference>
<dbReference type="PANTHER" id="PTHR47642:SF5">
    <property type="entry name" value="ATP-DEPENDENT DNA HELICASE"/>
    <property type="match status" value="1"/>
</dbReference>
<dbReference type="GO" id="GO:0000723">
    <property type="term" value="P:telomere maintenance"/>
    <property type="evidence" value="ECO:0007669"/>
    <property type="project" value="InterPro"/>
</dbReference>
<evidence type="ECO:0000256" key="10">
    <source>
        <dbReference type="SAM" id="Coils"/>
    </source>
</evidence>
<dbReference type="PANTHER" id="PTHR47642">
    <property type="entry name" value="ATP-DEPENDENT DNA HELICASE"/>
    <property type="match status" value="1"/>
</dbReference>
<keyword evidence="6" id="KW-0238">DNA-binding</keyword>
<keyword evidence="2 9" id="KW-0227">DNA damage</keyword>
<evidence type="ECO:0000256" key="3">
    <source>
        <dbReference type="ARBA" id="ARBA00022801"/>
    </source>
</evidence>
<keyword evidence="9" id="KW-0233">DNA recombination</keyword>
<evidence type="ECO:0000256" key="1">
    <source>
        <dbReference type="ARBA" id="ARBA00022741"/>
    </source>
</evidence>
<reference evidence="15" key="1">
    <citation type="submission" date="2021-07" db="EMBL/GenBank/DDBJ databases">
        <authorList>
            <person name="Catto M.A."/>
            <person name="Jacobson A."/>
            <person name="Kennedy G."/>
            <person name="Labadie P."/>
            <person name="Hunt B.G."/>
            <person name="Srinivasan R."/>
        </authorList>
    </citation>
    <scope>NUCLEOTIDE SEQUENCE</scope>
    <source>
        <strain evidence="15">PL_HMW_Pooled</strain>
        <tissue evidence="15">Head</tissue>
    </source>
</reference>
<keyword evidence="10" id="KW-0175">Coiled coil</keyword>
<dbReference type="InterPro" id="IPR025476">
    <property type="entry name" value="Helitron_helicase-like"/>
</dbReference>
<proteinExistence type="inferred from homology"/>
<comment type="similarity">
    <text evidence="9">Belongs to the helicase family.</text>
</comment>
<keyword evidence="4 9" id="KW-0347">Helicase</keyword>
<evidence type="ECO:0000259" key="14">
    <source>
        <dbReference type="Pfam" id="PF21530"/>
    </source>
</evidence>
<comment type="caution">
    <text evidence="15">The sequence shown here is derived from an EMBL/GenBank/DDBJ whole genome shotgun (WGS) entry which is preliminary data.</text>
</comment>
<evidence type="ECO:0000313" key="15">
    <source>
        <dbReference type="EMBL" id="KAK3916877.1"/>
    </source>
</evidence>
<feature type="coiled-coil region" evidence="10">
    <location>
        <begin position="735"/>
        <end position="762"/>
    </location>
</feature>
<keyword evidence="3 9" id="KW-0378">Hydrolase</keyword>
<dbReference type="GO" id="GO:0006310">
    <property type="term" value="P:DNA recombination"/>
    <property type="evidence" value="ECO:0007669"/>
    <property type="project" value="UniProtKB-KW"/>
</dbReference>
<dbReference type="EC" id="5.6.2.3" evidence="9"/>
<dbReference type="GO" id="GO:0016787">
    <property type="term" value="F:hydrolase activity"/>
    <property type="evidence" value="ECO:0007669"/>
    <property type="project" value="UniProtKB-KW"/>
</dbReference>
<keyword evidence="7 9" id="KW-0234">DNA repair</keyword>
<dbReference type="Gene3D" id="3.40.50.300">
    <property type="entry name" value="P-loop containing nucleotide triphosphate hydrolases"/>
    <property type="match status" value="1"/>
</dbReference>
<keyword evidence="8" id="KW-0413">Isomerase</keyword>
<dbReference type="InterPro" id="IPR051055">
    <property type="entry name" value="PIF1_helicase"/>
</dbReference>
<protein>
    <recommendedName>
        <fullName evidence="9">ATP-dependent DNA helicase</fullName>
        <ecNumber evidence="9">5.6.2.3</ecNumber>
    </recommendedName>
</protein>
<dbReference type="GO" id="GO:0005524">
    <property type="term" value="F:ATP binding"/>
    <property type="evidence" value="ECO:0007669"/>
    <property type="project" value="UniProtKB-KW"/>
</dbReference>
<dbReference type="GO" id="GO:0043139">
    <property type="term" value="F:5'-3' DNA helicase activity"/>
    <property type="evidence" value="ECO:0007669"/>
    <property type="project" value="UniProtKB-EC"/>
</dbReference>
<dbReference type="Pfam" id="PF05970">
    <property type="entry name" value="PIF1"/>
    <property type="match status" value="1"/>
</dbReference>
<name>A0AAE1H8N8_9NEOP</name>
<dbReference type="InterPro" id="IPR010285">
    <property type="entry name" value="DNA_helicase_pif1-like_DEAD"/>
</dbReference>
<gene>
    <name evidence="15" type="ORF">KUF71_006435</name>
</gene>
<reference evidence="15" key="2">
    <citation type="journal article" date="2023" name="BMC Genomics">
        <title>Pest status, molecular evolution, and epigenetic factors derived from the genome assembly of Frankliniella fusca, a thysanopteran phytovirus vector.</title>
        <authorList>
            <person name="Catto M.A."/>
            <person name="Labadie P.E."/>
            <person name="Jacobson A.L."/>
            <person name="Kennedy G.G."/>
            <person name="Srinivasan R."/>
            <person name="Hunt B.G."/>
        </authorList>
    </citation>
    <scope>NUCLEOTIDE SEQUENCE</scope>
    <source>
        <strain evidence="15">PL_HMW_Pooled</strain>
    </source>
</reference>
<evidence type="ECO:0000256" key="6">
    <source>
        <dbReference type="ARBA" id="ARBA00023125"/>
    </source>
</evidence>
<evidence type="ECO:0000256" key="2">
    <source>
        <dbReference type="ARBA" id="ARBA00022763"/>
    </source>
</evidence>
<comment type="cofactor">
    <cofactor evidence="9">
        <name>Mg(2+)</name>
        <dbReference type="ChEBI" id="CHEBI:18420"/>
    </cofactor>
</comment>
<evidence type="ECO:0000313" key="16">
    <source>
        <dbReference type="Proteomes" id="UP001219518"/>
    </source>
</evidence>
<accession>A0AAE1H8N8</accession>
<comment type="catalytic activity">
    <reaction evidence="9">
        <text>ATP + H2O = ADP + phosphate + H(+)</text>
        <dbReference type="Rhea" id="RHEA:13065"/>
        <dbReference type="ChEBI" id="CHEBI:15377"/>
        <dbReference type="ChEBI" id="CHEBI:15378"/>
        <dbReference type="ChEBI" id="CHEBI:30616"/>
        <dbReference type="ChEBI" id="CHEBI:43474"/>
        <dbReference type="ChEBI" id="CHEBI:456216"/>
        <dbReference type="EC" id="5.6.2.3"/>
    </reaction>
</comment>
<feature type="domain" description="Helitron helicase-like" evidence="13">
    <location>
        <begin position="120"/>
        <end position="197"/>
    </location>
</feature>
<feature type="region of interest" description="Disordered" evidence="11">
    <location>
        <begin position="686"/>
        <end position="713"/>
    </location>
</feature>
<organism evidence="15 16">
    <name type="scientific">Frankliniella fusca</name>
    <dbReference type="NCBI Taxonomy" id="407009"/>
    <lineage>
        <taxon>Eukaryota</taxon>
        <taxon>Metazoa</taxon>
        <taxon>Ecdysozoa</taxon>
        <taxon>Arthropoda</taxon>
        <taxon>Hexapoda</taxon>
        <taxon>Insecta</taxon>
        <taxon>Pterygota</taxon>
        <taxon>Neoptera</taxon>
        <taxon>Paraneoptera</taxon>
        <taxon>Thysanoptera</taxon>
        <taxon>Terebrantia</taxon>
        <taxon>Thripoidea</taxon>
        <taxon>Thripidae</taxon>
        <taxon>Frankliniella</taxon>
    </lineage>
</organism>
<dbReference type="GO" id="GO:0006281">
    <property type="term" value="P:DNA repair"/>
    <property type="evidence" value="ECO:0007669"/>
    <property type="project" value="UniProtKB-KW"/>
</dbReference>
<dbReference type="Proteomes" id="UP001219518">
    <property type="component" value="Unassembled WGS sequence"/>
</dbReference>
<evidence type="ECO:0000256" key="11">
    <source>
        <dbReference type="SAM" id="MobiDB-lite"/>
    </source>
</evidence>
<evidence type="ECO:0000259" key="12">
    <source>
        <dbReference type="Pfam" id="PF05970"/>
    </source>
</evidence>
<evidence type="ECO:0000256" key="4">
    <source>
        <dbReference type="ARBA" id="ARBA00022806"/>
    </source>
</evidence>
<sequence length="763" mass="88006">MPWVASPIGGALFVAPQLVDLGGQGVEPGDQLSHQRLGRRLRVLPLNEFSSPGYLSMAFPYLFPYGRCDFSMPRERKVSFKDCIHHLMSYKDQRFAKDERFRYFIMNTQMRWESLNIGNVMRSTKSFWNSRCSELLDMVNQIGAPTVFFTLSSADYHWPDLYRLLGHDVSKLSAKEKGILLADNPLIADSFFYLRYEYQHRGSIHLHGLAWLKGAPHVSENMSEDQKKVALEYFDNLISCSNPDIHVLPLTQHPCQISLENVTDVDTDLAHLLNQVQRHTKCSKNHCLRVTGKEKKLQCRYKFPKSLTSETTFEMKENDIVDINFKRNDVFMNKYNPWLLQTWRANIDFSPVISKRVVYQYIAKSLGDLLYVDDDMRQYSLRLFSKYMKTPNLEDLDDNDEDFSEIKTRASSEGNDVVHVLSSYNPNKTHQSTRSEQLHNLNMRWDYLSSKLTLDTIHIVTELLQSETKTHRPDVMDYSVLNSDQKTVFKHIMSIAEKISKGDQSSFEFLIVQGMAGTGKTYLLKCCAQYVKAKLGDRAFKLLASTGVAAKIINGTTLHSFLSLGRYGFGVTRLTGIELLNYQQKHSGLKFLLVDEYSMVGLKMLALIDQRCRDLTGMEEIFGNLVIVFFGDINQLMPVDDVADGLPNVLEVSLGSKIMLRRNLNVSRGLVNGSIGVVKHIWNEKGKKPPSLPERKVSHKDREKLANEEDKRKMKQRLYKRMYRKKLSVKQKETCKEKDKIYRRLKRMREKLKKKNAELKGSM</sequence>
<keyword evidence="1 9" id="KW-0547">Nucleotide-binding</keyword>
<evidence type="ECO:0000256" key="5">
    <source>
        <dbReference type="ARBA" id="ARBA00022840"/>
    </source>
</evidence>
<feature type="domain" description="DNA helicase Pif1-like 2B" evidence="14">
    <location>
        <begin position="646"/>
        <end position="678"/>
    </location>
</feature>
<dbReference type="EMBL" id="JAHWGI010000635">
    <property type="protein sequence ID" value="KAK3916877.1"/>
    <property type="molecule type" value="Genomic_DNA"/>
</dbReference>
<dbReference type="InterPro" id="IPR027417">
    <property type="entry name" value="P-loop_NTPase"/>
</dbReference>
<evidence type="ECO:0000256" key="7">
    <source>
        <dbReference type="ARBA" id="ARBA00023204"/>
    </source>
</evidence>
<dbReference type="Pfam" id="PF21530">
    <property type="entry name" value="Pif1_2B_dom"/>
    <property type="match status" value="1"/>
</dbReference>
<evidence type="ECO:0000259" key="13">
    <source>
        <dbReference type="Pfam" id="PF14214"/>
    </source>
</evidence>
<dbReference type="SUPFAM" id="SSF52540">
    <property type="entry name" value="P-loop containing nucleoside triphosphate hydrolases"/>
    <property type="match status" value="1"/>
</dbReference>
<feature type="compositionally biased region" description="Basic and acidic residues" evidence="11">
    <location>
        <begin position="686"/>
        <end position="712"/>
    </location>
</feature>
<evidence type="ECO:0000256" key="9">
    <source>
        <dbReference type="RuleBase" id="RU363044"/>
    </source>
</evidence>
<keyword evidence="5 9" id="KW-0067">ATP-binding</keyword>
<dbReference type="Pfam" id="PF14214">
    <property type="entry name" value="Helitron_like_N"/>
    <property type="match status" value="1"/>
</dbReference>
<keyword evidence="16" id="KW-1185">Reference proteome</keyword>
<feature type="domain" description="DNA helicase Pif1-like DEAD-box helicase" evidence="12">
    <location>
        <begin position="481"/>
        <end position="641"/>
    </location>
</feature>
<dbReference type="AlphaFoldDB" id="A0AAE1H8N8"/>
<evidence type="ECO:0000256" key="8">
    <source>
        <dbReference type="ARBA" id="ARBA00023235"/>
    </source>
</evidence>